<evidence type="ECO:0000313" key="2">
    <source>
        <dbReference type="EMBL" id="MFC3442715.1"/>
    </source>
</evidence>
<evidence type="ECO:0000313" key="3">
    <source>
        <dbReference type="Proteomes" id="UP001595681"/>
    </source>
</evidence>
<reference evidence="3" key="1">
    <citation type="journal article" date="2019" name="Int. J. Syst. Evol. Microbiol.">
        <title>The Global Catalogue of Microorganisms (GCM) 10K type strain sequencing project: providing services to taxonomists for standard genome sequencing and annotation.</title>
        <authorList>
            <consortium name="The Broad Institute Genomics Platform"/>
            <consortium name="The Broad Institute Genome Sequencing Center for Infectious Disease"/>
            <person name="Wu L."/>
            <person name="Ma J."/>
        </authorList>
    </citation>
    <scope>NUCLEOTIDE SEQUENCE [LARGE SCALE GENOMIC DNA]</scope>
    <source>
        <strain evidence="3">CCM 7491</strain>
    </source>
</reference>
<feature type="region of interest" description="Disordered" evidence="1">
    <location>
        <begin position="1"/>
        <end position="44"/>
    </location>
</feature>
<dbReference type="Pfam" id="PF13770">
    <property type="entry name" value="DUF4169"/>
    <property type="match status" value="1"/>
</dbReference>
<keyword evidence="3" id="KW-1185">Reference proteome</keyword>
<organism evidence="2 3">
    <name type="scientific">Sphingobium rhizovicinum</name>
    <dbReference type="NCBI Taxonomy" id="432308"/>
    <lineage>
        <taxon>Bacteria</taxon>
        <taxon>Pseudomonadati</taxon>
        <taxon>Pseudomonadota</taxon>
        <taxon>Alphaproteobacteria</taxon>
        <taxon>Sphingomonadales</taxon>
        <taxon>Sphingomonadaceae</taxon>
        <taxon>Sphingobium</taxon>
    </lineage>
</organism>
<sequence length="65" mass="7590">MTNVINLRQARKAKQRADKVREADANRAKFGRTKAQRLADTMEDKRNVAKLDGAYREDRRNIDDE</sequence>
<feature type="compositionally biased region" description="Basic and acidic residues" evidence="1">
    <location>
        <begin position="15"/>
        <end position="27"/>
    </location>
</feature>
<accession>A0ABV7NK22</accession>
<name>A0ABV7NK22_9SPHN</name>
<gene>
    <name evidence="2" type="ORF">ACFOKF_16185</name>
</gene>
<proteinExistence type="predicted"/>
<dbReference type="Proteomes" id="UP001595681">
    <property type="component" value="Unassembled WGS sequence"/>
</dbReference>
<dbReference type="EMBL" id="JBHRVU010000004">
    <property type="protein sequence ID" value="MFC3442715.1"/>
    <property type="molecule type" value="Genomic_DNA"/>
</dbReference>
<dbReference type="InterPro" id="IPR025227">
    <property type="entry name" value="DUF4169"/>
</dbReference>
<evidence type="ECO:0000256" key="1">
    <source>
        <dbReference type="SAM" id="MobiDB-lite"/>
    </source>
</evidence>
<comment type="caution">
    <text evidence="2">The sequence shown here is derived from an EMBL/GenBank/DDBJ whole genome shotgun (WGS) entry which is preliminary data.</text>
</comment>
<protein>
    <submittedName>
        <fullName evidence="2">DUF4169 family protein</fullName>
    </submittedName>
</protein>
<dbReference type="RefSeq" id="WP_380796937.1">
    <property type="nucleotide sequence ID" value="NZ_JBHRVU010000004.1"/>
</dbReference>